<sequence length="406" mass="42730">MPVYQFPAHLPAGVSAAAQTMPGVYLSPRTVSVEIAPPRTGTPVFLGVGGIERATCLDGRSDIEKTLAKATGLAAYAIRGFFANGGQRCYLLPARGDGAEGVGESDLAELEQLDDFDLVCAPDMAALLPPEQLARAHKRILKWCAQDGLRFAILDGPRTSDQLDNYRKSLARELRGEPSGVASFGAGYYPWLNVARSRPLSASAEAAGAGQVLVPPSGHVAGIYSRSDRNNGIWAAPANDVVVGVLALDGVGSGAGDPQAASAANFNGLRSFRKRGIRVWGARTLSDDPSLVYITARRLLQAVARRLEQVLAPVVFEPNSPLLWARVNRIVSTQLDALYRSGALAGATAEDAYFVRCDGDTNSPQARAQGQVVAEAGIAAVAPAEFISIDIRIGDNQLAVSQQVGG</sequence>
<dbReference type="Proteomes" id="UP001596425">
    <property type="component" value="Unassembled WGS sequence"/>
</dbReference>
<accession>A0ABW1YJX4</accession>
<comment type="caution">
    <text evidence="3">The sequence shown here is derived from an EMBL/GenBank/DDBJ whole genome shotgun (WGS) entry which is preliminary data.</text>
</comment>
<dbReference type="Gene3D" id="3.40.50.11780">
    <property type="match status" value="1"/>
</dbReference>
<gene>
    <name evidence="3" type="ORF">ACFQBM_00955</name>
</gene>
<evidence type="ECO:0000313" key="4">
    <source>
        <dbReference type="Proteomes" id="UP001596425"/>
    </source>
</evidence>
<comment type="similarity">
    <text evidence="1">Belongs to the myoviridae tail sheath protein family.</text>
</comment>
<dbReference type="InterPro" id="IPR020287">
    <property type="entry name" value="Tail_sheath_C"/>
</dbReference>
<dbReference type="PANTHER" id="PTHR35861">
    <property type="match status" value="1"/>
</dbReference>
<organism evidence="3 4">
    <name type="scientific">Microbulbifer taiwanensis</name>
    <dbReference type="NCBI Taxonomy" id="986746"/>
    <lineage>
        <taxon>Bacteria</taxon>
        <taxon>Pseudomonadati</taxon>
        <taxon>Pseudomonadota</taxon>
        <taxon>Gammaproteobacteria</taxon>
        <taxon>Cellvibrionales</taxon>
        <taxon>Microbulbiferaceae</taxon>
        <taxon>Microbulbifer</taxon>
    </lineage>
</organism>
<dbReference type="EMBL" id="JBHSVR010000001">
    <property type="protein sequence ID" value="MFC6631825.1"/>
    <property type="molecule type" value="Genomic_DNA"/>
</dbReference>
<reference evidence="4" key="1">
    <citation type="journal article" date="2019" name="Int. J. Syst. Evol. Microbiol.">
        <title>The Global Catalogue of Microorganisms (GCM) 10K type strain sequencing project: providing services to taxonomists for standard genome sequencing and annotation.</title>
        <authorList>
            <consortium name="The Broad Institute Genomics Platform"/>
            <consortium name="The Broad Institute Genome Sequencing Center for Infectious Disease"/>
            <person name="Wu L."/>
            <person name="Ma J."/>
        </authorList>
    </citation>
    <scope>NUCLEOTIDE SEQUENCE [LARGE SCALE GENOMIC DNA]</scope>
    <source>
        <strain evidence="4">CGMCC 1.13718</strain>
    </source>
</reference>
<proteinExistence type="inferred from homology"/>
<name>A0ABW1YJX4_9GAMM</name>
<dbReference type="RefSeq" id="WP_193193061.1">
    <property type="nucleotide sequence ID" value="NZ_JACZFR010000037.1"/>
</dbReference>
<dbReference type="PANTHER" id="PTHR35861:SF1">
    <property type="entry name" value="PHAGE TAIL SHEATH PROTEIN"/>
    <property type="match status" value="1"/>
</dbReference>
<evidence type="ECO:0000259" key="2">
    <source>
        <dbReference type="Pfam" id="PF17482"/>
    </source>
</evidence>
<evidence type="ECO:0000256" key="1">
    <source>
        <dbReference type="ARBA" id="ARBA00008005"/>
    </source>
</evidence>
<evidence type="ECO:0000313" key="3">
    <source>
        <dbReference type="EMBL" id="MFC6631825.1"/>
    </source>
</evidence>
<dbReference type="InterPro" id="IPR052042">
    <property type="entry name" value="Tail_sheath_structural"/>
</dbReference>
<feature type="domain" description="Tail sheath protein C-terminal" evidence="2">
    <location>
        <begin position="286"/>
        <end position="393"/>
    </location>
</feature>
<protein>
    <submittedName>
        <fullName evidence="3">Phage tail sheath family protein</fullName>
    </submittedName>
</protein>
<keyword evidence="4" id="KW-1185">Reference proteome</keyword>
<dbReference type="Pfam" id="PF17482">
    <property type="entry name" value="Phage_sheath_1C"/>
    <property type="match status" value="1"/>
</dbReference>